<dbReference type="Gene3D" id="3.90.226.10">
    <property type="entry name" value="2-enoyl-CoA Hydratase, Chain A, domain 1"/>
    <property type="match status" value="1"/>
</dbReference>
<accession>A0A0P7C636</accession>
<dbReference type="PATRIC" id="fig|1605367.3.peg.193"/>
<dbReference type="AlphaFoldDB" id="A0A0P7C636"/>
<keyword evidence="4 5" id="KW-0720">Serine protease</keyword>
<dbReference type="GO" id="GO:0006508">
    <property type="term" value="P:proteolysis"/>
    <property type="evidence" value="ECO:0007669"/>
    <property type="project" value="UniProtKB-KW"/>
</dbReference>
<dbReference type="SMART" id="SM00228">
    <property type="entry name" value="PDZ"/>
    <property type="match status" value="1"/>
</dbReference>
<dbReference type="SUPFAM" id="SSF52096">
    <property type="entry name" value="ClpP/crotonase"/>
    <property type="match status" value="1"/>
</dbReference>
<dbReference type="SMART" id="SM00245">
    <property type="entry name" value="TSPc"/>
    <property type="match status" value="1"/>
</dbReference>
<dbReference type="InterPro" id="IPR001478">
    <property type="entry name" value="PDZ"/>
</dbReference>
<dbReference type="Proteomes" id="UP000050454">
    <property type="component" value="Unassembled WGS sequence"/>
</dbReference>
<evidence type="ECO:0000313" key="8">
    <source>
        <dbReference type="Proteomes" id="UP000050454"/>
    </source>
</evidence>
<dbReference type="InterPro" id="IPR005151">
    <property type="entry name" value="Tail-specific_protease"/>
</dbReference>
<keyword evidence="8" id="KW-1185">Reference proteome</keyword>
<name>A0A0P7C636_9BACT</name>
<dbReference type="PROSITE" id="PS50106">
    <property type="entry name" value="PDZ"/>
    <property type="match status" value="1"/>
</dbReference>
<dbReference type="PANTHER" id="PTHR32060:SF30">
    <property type="entry name" value="CARBOXY-TERMINAL PROCESSING PROTEASE CTPA"/>
    <property type="match status" value="1"/>
</dbReference>
<dbReference type="InterPro" id="IPR041489">
    <property type="entry name" value="PDZ_6"/>
</dbReference>
<dbReference type="Gene3D" id="3.30.750.44">
    <property type="match status" value="1"/>
</dbReference>
<dbReference type="InterPro" id="IPR029045">
    <property type="entry name" value="ClpP/crotonase-like_dom_sf"/>
</dbReference>
<dbReference type="CDD" id="cd07560">
    <property type="entry name" value="Peptidase_S41_CPP"/>
    <property type="match status" value="1"/>
</dbReference>
<evidence type="ECO:0000256" key="3">
    <source>
        <dbReference type="ARBA" id="ARBA00022801"/>
    </source>
</evidence>
<comment type="caution">
    <text evidence="7">The sequence shown here is derived from an EMBL/GenBank/DDBJ whole genome shotgun (WGS) entry which is preliminary data.</text>
</comment>
<dbReference type="GO" id="GO:0004175">
    <property type="term" value="F:endopeptidase activity"/>
    <property type="evidence" value="ECO:0007669"/>
    <property type="project" value="TreeGrafter"/>
</dbReference>
<evidence type="ECO:0000313" key="7">
    <source>
        <dbReference type="EMBL" id="KPM47709.1"/>
    </source>
</evidence>
<protein>
    <submittedName>
        <fullName evidence="7">Peptidase S41</fullName>
    </submittedName>
</protein>
<dbReference type="NCBIfam" id="TIGR00225">
    <property type="entry name" value="prc"/>
    <property type="match status" value="1"/>
</dbReference>
<gene>
    <name evidence="7" type="ORF">AFM12_13970</name>
</gene>
<evidence type="ECO:0000256" key="5">
    <source>
        <dbReference type="RuleBase" id="RU004404"/>
    </source>
</evidence>
<reference evidence="7 8" key="1">
    <citation type="submission" date="2015-07" db="EMBL/GenBank/DDBJ databases">
        <title>The draft genome sequence of Leadbetterella sp. JN14-9.</title>
        <authorList>
            <person name="Liu Y."/>
            <person name="Du J."/>
            <person name="Shao Z."/>
        </authorList>
    </citation>
    <scope>NUCLEOTIDE SEQUENCE [LARGE SCALE GENOMIC DNA]</scope>
    <source>
        <strain evidence="7 8">JN14-9</strain>
    </source>
</reference>
<evidence type="ECO:0000256" key="4">
    <source>
        <dbReference type="ARBA" id="ARBA00022825"/>
    </source>
</evidence>
<dbReference type="InterPro" id="IPR036034">
    <property type="entry name" value="PDZ_sf"/>
</dbReference>
<dbReference type="CDD" id="cd06782">
    <property type="entry name" value="cpPDZ_CPP-like"/>
    <property type="match status" value="1"/>
</dbReference>
<feature type="domain" description="PDZ" evidence="6">
    <location>
        <begin position="78"/>
        <end position="147"/>
    </location>
</feature>
<evidence type="ECO:0000256" key="1">
    <source>
        <dbReference type="ARBA" id="ARBA00009179"/>
    </source>
</evidence>
<dbReference type="STRING" id="1605367.AFM12_13970"/>
<dbReference type="GO" id="GO:0008236">
    <property type="term" value="F:serine-type peptidase activity"/>
    <property type="evidence" value="ECO:0007669"/>
    <property type="project" value="UniProtKB-KW"/>
</dbReference>
<dbReference type="PANTHER" id="PTHR32060">
    <property type="entry name" value="TAIL-SPECIFIC PROTEASE"/>
    <property type="match status" value="1"/>
</dbReference>
<dbReference type="Pfam" id="PF03572">
    <property type="entry name" value="Peptidase_S41"/>
    <property type="match status" value="1"/>
</dbReference>
<dbReference type="InterPro" id="IPR004447">
    <property type="entry name" value="Peptidase_S41A"/>
</dbReference>
<dbReference type="SUPFAM" id="SSF50156">
    <property type="entry name" value="PDZ domain-like"/>
    <property type="match status" value="1"/>
</dbReference>
<dbReference type="Gene3D" id="2.30.42.10">
    <property type="match status" value="1"/>
</dbReference>
<dbReference type="Pfam" id="PF17820">
    <property type="entry name" value="PDZ_6"/>
    <property type="match status" value="1"/>
</dbReference>
<evidence type="ECO:0000256" key="2">
    <source>
        <dbReference type="ARBA" id="ARBA00022670"/>
    </source>
</evidence>
<dbReference type="EMBL" id="LGTQ01000010">
    <property type="protein sequence ID" value="KPM47709.1"/>
    <property type="molecule type" value="Genomic_DNA"/>
</dbReference>
<sequence length="546" mass="61442">MYKYLFGLFLVSTLVFTGFKYEDRYFEIAKNLDIFATLFKELNSLYVDEINPTKAMNTSITAMLKELDPYTNFYPEDMIEDYRTMNAGKYNGIGATIESRFGEHTVVMVYQYSPADKSGMKIGDVVTHINGVSLAGRDSDELGRLLKGQTGTRAKLTVERFGEKKPLEISVERDVVKTPNVPHYGMIDDEVGYIQLKDFSATAATEIKAAFEEMEGEGMKKLILDLRGNPGGLLNQAIEICNFFIPKGELVVETKGKVAQWNKKYLSLRNPVDLEIPIVVMVNSSSASASEIVSGTLQDYDRGVIVGQKSFGKGLVQSTRPLTFNTQLKVTTAKYYIPSGRCIQAIDYSHRNPDGSVGKVPDSLKSTFYTKNGRAVYDGGGVDPDIFVEPKELSELTNQLISEGAIFDFATKYYHENKNNVPEDGFIVSDQLYQQFLAFTEAQGFNYVNDAEQALSDLEGIAETEKGYNEFGTELSTLRQKLNSKKKADFQTFKEEIKDELALEILSRYHYDKVMKFVSFEKDAEVQESLKILKDTDRYRSILKGK</sequence>
<organism evidence="7 8">
    <name type="scientific">Jiulongibacter sediminis</name>
    <dbReference type="NCBI Taxonomy" id="1605367"/>
    <lineage>
        <taxon>Bacteria</taxon>
        <taxon>Pseudomonadati</taxon>
        <taxon>Bacteroidota</taxon>
        <taxon>Cytophagia</taxon>
        <taxon>Cytophagales</taxon>
        <taxon>Leadbetterellaceae</taxon>
        <taxon>Jiulongibacter</taxon>
    </lineage>
</organism>
<proteinExistence type="inferred from homology"/>
<dbReference type="GO" id="GO:0007165">
    <property type="term" value="P:signal transduction"/>
    <property type="evidence" value="ECO:0007669"/>
    <property type="project" value="TreeGrafter"/>
</dbReference>
<dbReference type="GO" id="GO:0030288">
    <property type="term" value="C:outer membrane-bounded periplasmic space"/>
    <property type="evidence" value="ECO:0007669"/>
    <property type="project" value="TreeGrafter"/>
</dbReference>
<comment type="similarity">
    <text evidence="1 5">Belongs to the peptidase S41A family.</text>
</comment>
<keyword evidence="3 5" id="KW-0378">Hydrolase</keyword>
<evidence type="ECO:0000259" key="6">
    <source>
        <dbReference type="PROSITE" id="PS50106"/>
    </source>
</evidence>
<keyword evidence="2 5" id="KW-0645">Protease</keyword>